<organism evidence="1 2">
    <name type="scientific">Taxus chinensis</name>
    <name type="common">Chinese yew</name>
    <name type="synonym">Taxus wallichiana var. chinensis</name>
    <dbReference type="NCBI Taxonomy" id="29808"/>
    <lineage>
        <taxon>Eukaryota</taxon>
        <taxon>Viridiplantae</taxon>
        <taxon>Streptophyta</taxon>
        <taxon>Embryophyta</taxon>
        <taxon>Tracheophyta</taxon>
        <taxon>Spermatophyta</taxon>
        <taxon>Pinopsida</taxon>
        <taxon>Pinidae</taxon>
        <taxon>Conifers II</taxon>
        <taxon>Cupressales</taxon>
        <taxon>Taxaceae</taxon>
        <taxon>Taxus</taxon>
    </lineage>
</organism>
<keyword evidence="2" id="KW-1185">Reference proteome</keyword>
<sequence>VLDESPLFRPNQPVRVLRALLSQLSWTAWDKYLQPARFGLLFNLLASSRPPRTFVPD</sequence>
<dbReference type="EMBL" id="JAHRHJ020000008">
    <property type="protein sequence ID" value="KAH9304034.1"/>
    <property type="molecule type" value="Genomic_DNA"/>
</dbReference>
<reference evidence="1 2" key="1">
    <citation type="journal article" date="2021" name="Nat. Plants">
        <title>The Taxus genome provides insights into paclitaxel biosynthesis.</title>
        <authorList>
            <person name="Xiong X."/>
            <person name="Gou J."/>
            <person name="Liao Q."/>
            <person name="Li Y."/>
            <person name="Zhou Q."/>
            <person name="Bi G."/>
            <person name="Li C."/>
            <person name="Du R."/>
            <person name="Wang X."/>
            <person name="Sun T."/>
            <person name="Guo L."/>
            <person name="Liang H."/>
            <person name="Lu P."/>
            <person name="Wu Y."/>
            <person name="Zhang Z."/>
            <person name="Ro D.K."/>
            <person name="Shang Y."/>
            <person name="Huang S."/>
            <person name="Yan J."/>
        </authorList>
    </citation>
    <scope>NUCLEOTIDE SEQUENCE [LARGE SCALE GENOMIC DNA]</scope>
    <source>
        <strain evidence="1">Ta-2019</strain>
    </source>
</reference>
<evidence type="ECO:0000313" key="2">
    <source>
        <dbReference type="Proteomes" id="UP000824469"/>
    </source>
</evidence>
<name>A0AA38CW41_TAXCH</name>
<evidence type="ECO:0000313" key="1">
    <source>
        <dbReference type="EMBL" id="KAH9304034.1"/>
    </source>
</evidence>
<comment type="caution">
    <text evidence="1">The sequence shown here is derived from an EMBL/GenBank/DDBJ whole genome shotgun (WGS) entry which is preliminary data.</text>
</comment>
<gene>
    <name evidence="1" type="ORF">KI387_008438</name>
</gene>
<dbReference type="AlphaFoldDB" id="A0AA38CW41"/>
<proteinExistence type="predicted"/>
<dbReference type="Proteomes" id="UP000824469">
    <property type="component" value="Unassembled WGS sequence"/>
</dbReference>
<accession>A0AA38CW41</accession>
<feature type="non-terminal residue" evidence="1">
    <location>
        <position position="1"/>
    </location>
</feature>
<feature type="non-terminal residue" evidence="1">
    <location>
        <position position="57"/>
    </location>
</feature>
<protein>
    <submittedName>
        <fullName evidence="1">Uncharacterized protein</fullName>
    </submittedName>
</protein>